<gene>
    <name evidence="1" type="ORF">GLOINDRAFT_83083</name>
</gene>
<proteinExistence type="predicted"/>
<dbReference type="HOGENOM" id="CLU_1595388_0_0_1"/>
<dbReference type="EMBL" id="KI275663">
    <property type="protein sequence ID" value="ESA22347.1"/>
    <property type="molecule type" value="Genomic_DNA"/>
</dbReference>
<protein>
    <submittedName>
        <fullName evidence="1">Uncharacterized protein</fullName>
    </submittedName>
</protein>
<reference evidence="1" key="1">
    <citation type="submission" date="2013-07" db="EMBL/GenBank/DDBJ databases">
        <title>The genome of an arbuscular mycorrhizal fungus provides insights into the evolution of the oldest plant symbiosis.</title>
        <authorList>
            <consortium name="DOE Joint Genome Institute"/>
            <person name="Tisserant E."/>
            <person name="Malbreil M."/>
            <person name="Kuo A."/>
            <person name="Kohler A."/>
            <person name="Symeonidi A."/>
            <person name="Balestrini R."/>
            <person name="Charron P."/>
            <person name="Duensing N."/>
            <person name="Frei-dit-Frey N."/>
            <person name="Gianinazzi-Pearson V."/>
            <person name="Gilbert B."/>
            <person name="Handa Y."/>
            <person name="Hijri M."/>
            <person name="Kaul R."/>
            <person name="Kawaguchi M."/>
            <person name="Krajinski F."/>
            <person name="Lammers P."/>
            <person name="Lapierre D."/>
            <person name="Masclaux F.G."/>
            <person name="Murat C."/>
            <person name="Morin E."/>
            <person name="Ndikumana S."/>
            <person name="Pagni M."/>
            <person name="Petitpierre D."/>
            <person name="Requena N."/>
            <person name="Rosikiewicz P."/>
            <person name="Riley R."/>
            <person name="Saito K."/>
            <person name="San Clemente H."/>
            <person name="Shapiro H."/>
            <person name="van Tuinen D."/>
            <person name="Becard G."/>
            <person name="Bonfante P."/>
            <person name="Paszkowski U."/>
            <person name="Shachar-Hill Y."/>
            <person name="Young J.P."/>
            <person name="Sanders I.R."/>
            <person name="Henrissat B."/>
            <person name="Rensing S.A."/>
            <person name="Grigoriev I.V."/>
            <person name="Corradi N."/>
            <person name="Roux C."/>
            <person name="Martin F."/>
        </authorList>
    </citation>
    <scope>NUCLEOTIDE SEQUENCE</scope>
    <source>
        <strain evidence="1">DAOM 197198</strain>
    </source>
</reference>
<evidence type="ECO:0000313" key="1">
    <source>
        <dbReference type="EMBL" id="ESA22347.1"/>
    </source>
</evidence>
<accession>U9URJ8</accession>
<dbReference type="AlphaFoldDB" id="U9URJ8"/>
<name>U9URJ8_RHIID</name>
<organism evidence="1">
    <name type="scientific">Rhizophagus irregularis (strain DAOM 181602 / DAOM 197198 / MUCL 43194)</name>
    <name type="common">Arbuscular mycorrhizal fungus</name>
    <name type="synonym">Glomus intraradices</name>
    <dbReference type="NCBI Taxonomy" id="747089"/>
    <lineage>
        <taxon>Eukaryota</taxon>
        <taxon>Fungi</taxon>
        <taxon>Fungi incertae sedis</taxon>
        <taxon>Mucoromycota</taxon>
        <taxon>Glomeromycotina</taxon>
        <taxon>Glomeromycetes</taxon>
        <taxon>Glomerales</taxon>
        <taxon>Glomeraceae</taxon>
        <taxon>Rhizophagus</taxon>
    </lineage>
</organism>
<sequence>MHDKSLCLRYFIKKCKCLAAGKLFHYELSVSVDSIIYHVLHYTIEQSITSSAINFDNIEMKGTYCIKWEKRVWIFMEIQSDSLTHDHEFSHVQSETFTSFSKIHCAERYRRLLRSHFQKGFSGTVSLRNFYHVFIFNAPGYGLCKQVLSISNKFTRSQAKFIPGSAQ</sequence>